<gene>
    <name evidence="1" type="ORF">OO17_26655</name>
</gene>
<feature type="non-terminal residue" evidence="1">
    <location>
        <position position="95"/>
    </location>
</feature>
<evidence type="ECO:0000313" key="1">
    <source>
        <dbReference type="EMBL" id="KIZ34578.1"/>
    </source>
</evidence>
<sequence length="95" mass="10565">MLVELATTLIGAIFVPIQSRYGATELGNIVERAEPTILFFQKTYLKVDLDSILQIAFPDIGEGKIERAPSLRRLVSFDGSRHRDVVGWSKFLASA</sequence>
<reference evidence="1 2" key="1">
    <citation type="submission" date="2014-11" db="EMBL/GenBank/DDBJ databases">
        <title>Genomics and ecophysiology of heterotrophic nitrogen fixing bacteria isolated from estuarine surface water.</title>
        <authorList>
            <person name="Bentzon-Tilia M."/>
            <person name="Severin I."/>
            <person name="Hansen L.H."/>
            <person name="Riemann L."/>
        </authorList>
    </citation>
    <scope>NUCLEOTIDE SEQUENCE [LARGE SCALE GENOMIC DNA]</scope>
    <source>
        <strain evidence="1 2">BAL398</strain>
    </source>
</reference>
<name>A0A0D7E185_RHOPL</name>
<dbReference type="EMBL" id="JXXE01000667">
    <property type="protein sequence ID" value="KIZ34578.1"/>
    <property type="molecule type" value="Genomic_DNA"/>
</dbReference>
<dbReference type="Gene3D" id="3.40.50.12780">
    <property type="entry name" value="N-terminal domain of ligase-like"/>
    <property type="match status" value="1"/>
</dbReference>
<proteinExistence type="predicted"/>
<accession>A0A0D7E185</accession>
<evidence type="ECO:0000313" key="2">
    <source>
        <dbReference type="Proteomes" id="UP000032515"/>
    </source>
</evidence>
<dbReference type="SUPFAM" id="SSF56801">
    <property type="entry name" value="Acetyl-CoA synthetase-like"/>
    <property type="match status" value="1"/>
</dbReference>
<dbReference type="InterPro" id="IPR042099">
    <property type="entry name" value="ANL_N_sf"/>
</dbReference>
<dbReference type="Proteomes" id="UP000032515">
    <property type="component" value="Unassembled WGS sequence"/>
</dbReference>
<dbReference type="AlphaFoldDB" id="A0A0D7E185"/>
<protein>
    <recommendedName>
        <fullName evidence="3">AMP-dependent synthetase/ligase domain-containing protein</fullName>
    </recommendedName>
</protein>
<comment type="caution">
    <text evidence="1">The sequence shown here is derived from an EMBL/GenBank/DDBJ whole genome shotgun (WGS) entry which is preliminary data.</text>
</comment>
<organism evidence="1 2">
    <name type="scientific">Rhodopseudomonas palustris</name>
    <dbReference type="NCBI Taxonomy" id="1076"/>
    <lineage>
        <taxon>Bacteria</taxon>
        <taxon>Pseudomonadati</taxon>
        <taxon>Pseudomonadota</taxon>
        <taxon>Alphaproteobacteria</taxon>
        <taxon>Hyphomicrobiales</taxon>
        <taxon>Nitrobacteraceae</taxon>
        <taxon>Rhodopseudomonas</taxon>
    </lineage>
</organism>
<evidence type="ECO:0008006" key="3">
    <source>
        <dbReference type="Google" id="ProtNLM"/>
    </source>
</evidence>